<accession>A0A0J1BDU9</accession>
<keyword evidence="1" id="KW-0472">Membrane</keyword>
<feature type="transmembrane region" description="Helical" evidence="1">
    <location>
        <begin position="20"/>
        <end position="42"/>
    </location>
</feature>
<proteinExistence type="predicted"/>
<keyword evidence="1" id="KW-1133">Transmembrane helix</keyword>
<dbReference type="EMBL" id="LECT01000025">
    <property type="protein sequence ID" value="KLU04798.1"/>
    <property type="molecule type" value="Genomic_DNA"/>
</dbReference>
<dbReference type="AlphaFoldDB" id="A0A0J1BDU9"/>
<name>A0A0J1BDU9_RHOIS</name>
<dbReference type="Proteomes" id="UP000036367">
    <property type="component" value="Unassembled WGS sequence"/>
</dbReference>
<gene>
    <name evidence="2" type="ORF">RISK_003066</name>
</gene>
<evidence type="ECO:0000256" key="1">
    <source>
        <dbReference type="SAM" id="Phobius"/>
    </source>
</evidence>
<keyword evidence="3" id="KW-1185">Reference proteome</keyword>
<sequence>MKWTFNRHPFAGATMTSLIFVVQSTAILTSIILLAVGVTGYFK</sequence>
<evidence type="ECO:0000313" key="3">
    <source>
        <dbReference type="Proteomes" id="UP000036367"/>
    </source>
</evidence>
<protein>
    <recommendedName>
        <fullName evidence="4">Transmembrane protein</fullName>
    </recommendedName>
</protein>
<evidence type="ECO:0000313" key="2">
    <source>
        <dbReference type="EMBL" id="KLU04798.1"/>
    </source>
</evidence>
<keyword evidence="1" id="KW-0812">Transmembrane</keyword>
<evidence type="ECO:0008006" key="4">
    <source>
        <dbReference type="Google" id="ProtNLM"/>
    </source>
</evidence>
<organism evidence="2 3">
    <name type="scientific">Rhodopirellula islandica</name>
    <dbReference type="NCBI Taxonomy" id="595434"/>
    <lineage>
        <taxon>Bacteria</taxon>
        <taxon>Pseudomonadati</taxon>
        <taxon>Planctomycetota</taxon>
        <taxon>Planctomycetia</taxon>
        <taxon>Pirellulales</taxon>
        <taxon>Pirellulaceae</taxon>
        <taxon>Rhodopirellula</taxon>
    </lineage>
</organism>
<reference evidence="2" key="1">
    <citation type="submission" date="2015-05" db="EMBL/GenBank/DDBJ databases">
        <title>Permanent draft genome of Rhodopirellula islandicus K833.</title>
        <authorList>
            <person name="Kizina J."/>
            <person name="Richter M."/>
            <person name="Glockner F.O."/>
            <person name="Harder J."/>
        </authorList>
    </citation>
    <scope>NUCLEOTIDE SEQUENCE [LARGE SCALE GENOMIC DNA]</scope>
    <source>
        <strain evidence="2">K833</strain>
    </source>
</reference>
<dbReference type="PATRIC" id="fig|595434.4.peg.2922"/>
<comment type="caution">
    <text evidence="2">The sequence shown here is derived from an EMBL/GenBank/DDBJ whole genome shotgun (WGS) entry which is preliminary data.</text>
</comment>